<proteinExistence type="predicted"/>
<organism evidence="1 2">
    <name type="scientific">Pseudomonas fluorescens</name>
    <dbReference type="NCBI Taxonomy" id="294"/>
    <lineage>
        <taxon>Bacteria</taxon>
        <taxon>Pseudomonadati</taxon>
        <taxon>Pseudomonadota</taxon>
        <taxon>Gammaproteobacteria</taxon>
        <taxon>Pseudomonadales</taxon>
        <taxon>Pseudomonadaceae</taxon>
        <taxon>Pseudomonas</taxon>
    </lineage>
</organism>
<protein>
    <submittedName>
        <fullName evidence="1">Uncharacterized protein</fullName>
    </submittedName>
</protein>
<gene>
    <name evidence="1" type="ORF">PS691_02645</name>
</gene>
<dbReference type="OrthoDB" id="8252072at2"/>
<dbReference type="Proteomes" id="UP000337909">
    <property type="component" value="Unassembled WGS sequence"/>
</dbReference>
<reference evidence="1 2" key="1">
    <citation type="submission" date="2019-09" db="EMBL/GenBank/DDBJ databases">
        <authorList>
            <person name="Chandra G."/>
            <person name="Truman W A."/>
        </authorList>
    </citation>
    <scope>NUCLEOTIDE SEQUENCE [LARGE SCALE GENOMIC DNA]</scope>
    <source>
        <strain evidence="1">PS691</strain>
    </source>
</reference>
<evidence type="ECO:0000313" key="2">
    <source>
        <dbReference type="Proteomes" id="UP000337909"/>
    </source>
</evidence>
<dbReference type="EMBL" id="CABVHQ010000023">
    <property type="protein sequence ID" value="VVO01204.1"/>
    <property type="molecule type" value="Genomic_DNA"/>
</dbReference>
<dbReference type="AlphaFoldDB" id="A0A5E7D064"/>
<sequence length="338" mass="38144">MIDGVCGYSDVEVPPVLRDLQELLRYFSRNDAEPSPEYIVADIGLFLRHLSASGKLPGRLKDDNLLRLKSALVLRTSLHYLEESLRTLHVDVPLLVRAKLYYAQAVQQDMAGSAPFSPTPLGPLQRIVYGFKRKKSGHNNWSLQVVALRGDPHRTLQYLPELTSLIYAGVKQIFIGFSATAFFPGASSFDLQAKNLIDVPDAEGNIRFEDVNVTVAISGSQLDERFPNVRRLGRELWPWVASKLAALSADPETRNRARLLLVTGSDDEAEELASTLHEMSENLHLVGWARSGKKPDKQSRLPTRQKLTYDDLIEFAKSPNRLRRIIRWWNVVEKAFDV</sequence>
<evidence type="ECO:0000313" key="1">
    <source>
        <dbReference type="EMBL" id="VVO01204.1"/>
    </source>
</evidence>
<name>A0A5E7D064_PSEFL</name>
<dbReference type="RefSeq" id="WP_150642636.1">
    <property type="nucleotide sequence ID" value="NZ_CABVHQ010000023.1"/>
</dbReference>
<accession>A0A5E7D064</accession>